<dbReference type="InterPro" id="IPR050833">
    <property type="entry name" value="Poly_Biosynth_Transport"/>
</dbReference>
<dbReference type="PANTHER" id="PTHR30250">
    <property type="entry name" value="PST FAMILY PREDICTED COLANIC ACID TRANSPORTER"/>
    <property type="match status" value="1"/>
</dbReference>
<evidence type="ECO:0000256" key="2">
    <source>
        <dbReference type="ARBA" id="ARBA00022475"/>
    </source>
</evidence>
<evidence type="ECO:0000313" key="7">
    <source>
        <dbReference type="EMBL" id="MFD0868721.1"/>
    </source>
</evidence>
<dbReference type="RefSeq" id="WP_150959488.1">
    <property type="nucleotide sequence ID" value="NZ_JBHTIU010000022.1"/>
</dbReference>
<proteinExistence type="predicted"/>
<dbReference type="InterPro" id="IPR002797">
    <property type="entry name" value="Polysacc_synth"/>
</dbReference>
<sequence length="415" mass="46561">MGKKISLKRNFKWMFAANLLYAFLQWLMLIIMAKLGNEELVGYYTLALAATTPIMLFFSFQLRGIQATDARDDYQFRDYFSLRVIGVFLALLVCIAVSFLSDYSFEAKIIIFLIAISKMIEGISDVIYGLLQRHEVMNKVAVSMISRGAISLLLFVLFYWVTRNFYLAILGFVLGWLLVMLFYDFPNAMKYIDKPYLTFNYNKLWRLFLLALPLGAIMMMGALSTNIPRYFIENYLSIEQLGIFGAISYILVGAARFTTAISQTVSPRLAKYYASGNKGAFVKLLALVLLVNGALGMVGLAAAVLFGEPILTLVYTESYAVYSDLFVWVMLISLFSFLGSALGVGATSMRIFTSQVPIHITKLVVTIICSVWLIEDYGLNGAAWTLAVAAFVSMVFYTTLIHKGLKNIRQVEVGI</sequence>
<protein>
    <submittedName>
        <fullName evidence="7">Lipopolysaccharide biosynthesis protein</fullName>
    </submittedName>
</protein>
<keyword evidence="8" id="KW-1185">Reference proteome</keyword>
<feature type="transmembrane region" description="Helical" evidence="6">
    <location>
        <begin position="165"/>
        <end position="183"/>
    </location>
</feature>
<gene>
    <name evidence="7" type="ORF">ACFQ03_06130</name>
</gene>
<evidence type="ECO:0000256" key="4">
    <source>
        <dbReference type="ARBA" id="ARBA00022989"/>
    </source>
</evidence>
<evidence type="ECO:0000256" key="5">
    <source>
        <dbReference type="ARBA" id="ARBA00023136"/>
    </source>
</evidence>
<feature type="transmembrane region" description="Helical" evidence="6">
    <location>
        <begin position="381"/>
        <end position="400"/>
    </location>
</feature>
<feature type="transmembrane region" description="Helical" evidence="6">
    <location>
        <begin position="325"/>
        <end position="344"/>
    </location>
</feature>
<dbReference type="PANTHER" id="PTHR30250:SF11">
    <property type="entry name" value="O-ANTIGEN TRANSPORTER-RELATED"/>
    <property type="match status" value="1"/>
</dbReference>
<dbReference type="EMBL" id="JBHTIU010000022">
    <property type="protein sequence ID" value="MFD0868721.1"/>
    <property type="molecule type" value="Genomic_DNA"/>
</dbReference>
<evidence type="ECO:0000256" key="6">
    <source>
        <dbReference type="SAM" id="Phobius"/>
    </source>
</evidence>
<feature type="transmembrane region" description="Helical" evidence="6">
    <location>
        <begin position="356"/>
        <end position="375"/>
    </location>
</feature>
<feature type="transmembrane region" description="Helical" evidence="6">
    <location>
        <begin position="243"/>
        <end position="261"/>
    </location>
</feature>
<feature type="transmembrane region" description="Helical" evidence="6">
    <location>
        <begin position="281"/>
        <end position="305"/>
    </location>
</feature>
<keyword evidence="4 6" id="KW-1133">Transmembrane helix</keyword>
<feature type="transmembrane region" description="Helical" evidence="6">
    <location>
        <begin position="12"/>
        <end position="35"/>
    </location>
</feature>
<keyword evidence="2" id="KW-1003">Cell membrane</keyword>
<feature type="transmembrane region" description="Helical" evidence="6">
    <location>
        <begin position="204"/>
        <end position="223"/>
    </location>
</feature>
<keyword evidence="3 6" id="KW-0812">Transmembrane</keyword>
<feature type="transmembrane region" description="Helical" evidence="6">
    <location>
        <begin position="107"/>
        <end position="128"/>
    </location>
</feature>
<dbReference type="Pfam" id="PF01943">
    <property type="entry name" value="Polysacc_synt"/>
    <property type="match status" value="1"/>
</dbReference>
<accession>A0ABW3D6W0</accession>
<name>A0ABW3D6W0_9BACL</name>
<comment type="subcellular location">
    <subcellularLocation>
        <location evidence="1">Cell membrane</location>
        <topology evidence="1">Multi-pass membrane protein</topology>
    </subcellularLocation>
</comment>
<feature type="transmembrane region" description="Helical" evidence="6">
    <location>
        <begin position="140"/>
        <end position="159"/>
    </location>
</feature>
<dbReference type="Proteomes" id="UP001597120">
    <property type="component" value="Unassembled WGS sequence"/>
</dbReference>
<reference evidence="8" key="1">
    <citation type="journal article" date="2019" name="Int. J. Syst. Evol. Microbiol.">
        <title>The Global Catalogue of Microorganisms (GCM) 10K type strain sequencing project: providing services to taxonomists for standard genome sequencing and annotation.</title>
        <authorList>
            <consortium name="The Broad Institute Genomics Platform"/>
            <consortium name="The Broad Institute Genome Sequencing Center for Infectious Disease"/>
            <person name="Wu L."/>
            <person name="Ma J."/>
        </authorList>
    </citation>
    <scope>NUCLEOTIDE SEQUENCE [LARGE SCALE GENOMIC DNA]</scope>
    <source>
        <strain evidence="8">CCUG 57263</strain>
    </source>
</reference>
<comment type="caution">
    <text evidence="7">The sequence shown here is derived from an EMBL/GenBank/DDBJ whole genome shotgun (WGS) entry which is preliminary data.</text>
</comment>
<keyword evidence="5 6" id="KW-0472">Membrane</keyword>
<organism evidence="7 8">
    <name type="scientific">Paenibacillus residui</name>
    <dbReference type="NCBI Taxonomy" id="629724"/>
    <lineage>
        <taxon>Bacteria</taxon>
        <taxon>Bacillati</taxon>
        <taxon>Bacillota</taxon>
        <taxon>Bacilli</taxon>
        <taxon>Bacillales</taxon>
        <taxon>Paenibacillaceae</taxon>
        <taxon>Paenibacillus</taxon>
    </lineage>
</organism>
<evidence type="ECO:0000313" key="8">
    <source>
        <dbReference type="Proteomes" id="UP001597120"/>
    </source>
</evidence>
<feature type="transmembrane region" description="Helical" evidence="6">
    <location>
        <begin position="41"/>
        <end position="60"/>
    </location>
</feature>
<evidence type="ECO:0000256" key="1">
    <source>
        <dbReference type="ARBA" id="ARBA00004651"/>
    </source>
</evidence>
<feature type="transmembrane region" description="Helical" evidence="6">
    <location>
        <begin position="80"/>
        <end position="101"/>
    </location>
</feature>
<evidence type="ECO:0000256" key="3">
    <source>
        <dbReference type="ARBA" id="ARBA00022692"/>
    </source>
</evidence>